<sequence length="187" mass="21769">MEKEELNNDKGTLEYTRLYDPMDGIGELRSSGIAHVNSISVTEKNRILELFKKKTQESSDDKNDLRTILRIERSVIGYNTSIDDIEMLDSQENFDSTNVSSLNPHEVIWSRLCNTRLVDDAMLHLYLKGRFIMKGQENYQNKFGILNCNNEDQFRPSCENDDELILKWQKIIASRKKTEQVDNSEEN</sequence>
<comment type="caution">
    <text evidence="1">The sequence shown here is derived from an EMBL/GenBank/DDBJ whole genome shotgun (WGS) entry which is preliminary data.</text>
</comment>
<gene>
    <name evidence="1" type="ORF">RPERSI_LOCUS2088</name>
</gene>
<keyword evidence="2" id="KW-1185">Reference proteome</keyword>
<reference evidence="1" key="1">
    <citation type="submission" date="2021-06" db="EMBL/GenBank/DDBJ databases">
        <authorList>
            <person name="Kallberg Y."/>
            <person name="Tangrot J."/>
            <person name="Rosling A."/>
        </authorList>
    </citation>
    <scope>NUCLEOTIDE SEQUENCE</scope>
    <source>
        <strain evidence="1">MA461A</strain>
    </source>
</reference>
<proteinExistence type="predicted"/>
<feature type="non-terminal residue" evidence="1">
    <location>
        <position position="187"/>
    </location>
</feature>
<dbReference type="EMBL" id="CAJVQC010002170">
    <property type="protein sequence ID" value="CAG8507089.1"/>
    <property type="molecule type" value="Genomic_DNA"/>
</dbReference>
<name>A0ACA9L3N9_9GLOM</name>
<accession>A0ACA9L3N9</accession>
<evidence type="ECO:0000313" key="2">
    <source>
        <dbReference type="Proteomes" id="UP000789920"/>
    </source>
</evidence>
<organism evidence="1 2">
    <name type="scientific">Racocetra persica</name>
    <dbReference type="NCBI Taxonomy" id="160502"/>
    <lineage>
        <taxon>Eukaryota</taxon>
        <taxon>Fungi</taxon>
        <taxon>Fungi incertae sedis</taxon>
        <taxon>Mucoromycota</taxon>
        <taxon>Glomeromycotina</taxon>
        <taxon>Glomeromycetes</taxon>
        <taxon>Diversisporales</taxon>
        <taxon>Gigasporaceae</taxon>
        <taxon>Racocetra</taxon>
    </lineage>
</organism>
<dbReference type="Proteomes" id="UP000789920">
    <property type="component" value="Unassembled WGS sequence"/>
</dbReference>
<protein>
    <submittedName>
        <fullName evidence="1">4548_t:CDS:1</fullName>
    </submittedName>
</protein>
<evidence type="ECO:0000313" key="1">
    <source>
        <dbReference type="EMBL" id="CAG8507089.1"/>
    </source>
</evidence>